<evidence type="ECO:0000313" key="6">
    <source>
        <dbReference type="Proteomes" id="UP000294743"/>
    </source>
</evidence>
<dbReference type="OrthoDB" id="9804199at2"/>
<feature type="domain" description="ABC transporter" evidence="4">
    <location>
        <begin position="2"/>
        <end position="237"/>
    </location>
</feature>
<keyword evidence="1" id="KW-0813">Transport</keyword>
<dbReference type="GO" id="GO:0015424">
    <property type="term" value="F:ABC-type amino acid transporter activity"/>
    <property type="evidence" value="ECO:0007669"/>
    <property type="project" value="InterPro"/>
</dbReference>
<dbReference type="PIRSF" id="PIRSF039085">
    <property type="entry name" value="ABC_ATPase_HisP"/>
    <property type="match status" value="1"/>
</dbReference>
<keyword evidence="2" id="KW-0547">Nucleotide-binding</keyword>
<name>A0A4R7ZEU3_9FIRM</name>
<keyword evidence="6" id="KW-1185">Reference proteome</keyword>
<dbReference type="InterPro" id="IPR050086">
    <property type="entry name" value="MetN_ABC_transporter-like"/>
</dbReference>
<dbReference type="InterPro" id="IPR003593">
    <property type="entry name" value="AAA+_ATPase"/>
</dbReference>
<protein>
    <submittedName>
        <fullName evidence="5">Polar amino acid transport system ATP-binding protein</fullName>
    </submittedName>
</protein>
<evidence type="ECO:0000313" key="5">
    <source>
        <dbReference type="EMBL" id="TDW16109.1"/>
    </source>
</evidence>
<evidence type="ECO:0000256" key="3">
    <source>
        <dbReference type="ARBA" id="ARBA00022840"/>
    </source>
</evidence>
<comment type="caution">
    <text evidence="5">The sequence shown here is derived from an EMBL/GenBank/DDBJ whole genome shotgun (WGS) entry which is preliminary data.</text>
</comment>
<reference evidence="5 6" key="1">
    <citation type="submission" date="2019-03" db="EMBL/GenBank/DDBJ databases">
        <title>Genomic Encyclopedia of Type Strains, Phase IV (KMG-IV): sequencing the most valuable type-strain genomes for metagenomic binning, comparative biology and taxonomic classification.</title>
        <authorList>
            <person name="Goeker M."/>
        </authorList>
    </citation>
    <scope>NUCLEOTIDE SEQUENCE [LARGE SCALE GENOMIC DNA]</scope>
    <source>
        <strain evidence="5 6">DSM 28867</strain>
    </source>
</reference>
<proteinExistence type="predicted"/>
<dbReference type="PROSITE" id="PS50893">
    <property type="entry name" value="ABC_TRANSPORTER_2"/>
    <property type="match status" value="1"/>
</dbReference>
<gene>
    <name evidence="5" type="ORF">EDD63_1287</name>
</gene>
<accession>A0A4R7ZEU3</accession>
<dbReference type="RefSeq" id="WP_134170161.1">
    <property type="nucleotide sequence ID" value="NZ_SODD01000028.1"/>
</dbReference>
<dbReference type="EMBL" id="SODD01000028">
    <property type="protein sequence ID" value="TDW16109.1"/>
    <property type="molecule type" value="Genomic_DNA"/>
</dbReference>
<dbReference type="GO" id="GO:0005524">
    <property type="term" value="F:ATP binding"/>
    <property type="evidence" value="ECO:0007669"/>
    <property type="project" value="UniProtKB-KW"/>
</dbReference>
<evidence type="ECO:0000256" key="2">
    <source>
        <dbReference type="ARBA" id="ARBA00022741"/>
    </source>
</evidence>
<dbReference type="GO" id="GO:0016887">
    <property type="term" value="F:ATP hydrolysis activity"/>
    <property type="evidence" value="ECO:0007669"/>
    <property type="project" value="InterPro"/>
</dbReference>
<dbReference type="Proteomes" id="UP000294743">
    <property type="component" value="Unassembled WGS sequence"/>
</dbReference>
<keyword evidence="3 5" id="KW-0067">ATP-binding</keyword>
<evidence type="ECO:0000256" key="1">
    <source>
        <dbReference type="ARBA" id="ARBA00022448"/>
    </source>
</evidence>
<dbReference type="Gene3D" id="3.40.50.300">
    <property type="entry name" value="P-loop containing nucleotide triphosphate hydrolases"/>
    <property type="match status" value="1"/>
</dbReference>
<dbReference type="SUPFAM" id="SSF52540">
    <property type="entry name" value="P-loop containing nucleoside triphosphate hydrolases"/>
    <property type="match status" value="1"/>
</dbReference>
<dbReference type="InterPro" id="IPR027417">
    <property type="entry name" value="P-loop_NTPase"/>
</dbReference>
<dbReference type="InterPro" id="IPR030679">
    <property type="entry name" value="ABC_ATPase_HisP-typ"/>
</dbReference>
<organism evidence="5 6">
    <name type="scientific">Breznakia blatticola</name>
    <dbReference type="NCBI Taxonomy" id="1754012"/>
    <lineage>
        <taxon>Bacteria</taxon>
        <taxon>Bacillati</taxon>
        <taxon>Bacillota</taxon>
        <taxon>Erysipelotrichia</taxon>
        <taxon>Erysipelotrichales</taxon>
        <taxon>Erysipelotrichaceae</taxon>
        <taxon>Breznakia</taxon>
    </lineage>
</organism>
<dbReference type="CDD" id="cd03262">
    <property type="entry name" value="ABC_HisP_GlnQ"/>
    <property type="match status" value="1"/>
</dbReference>
<dbReference type="PANTHER" id="PTHR43166:SF37">
    <property type="entry name" value="ARGININE TRANSPORT ATP-BINDING PROTEIN ARTM"/>
    <property type="match status" value="1"/>
</dbReference>
<sequence>MLKVEHLYKEYNEQVKVLFDVNFTFEDGKTYAIIGSSGGGKSTFIRCLNMLEVPTTGSIELDGVKVNDPKTNLEEVRTKMGMVFQNFNLFEHMNALDNVTFALRKVRKMSKEDAEKKGKELLQQVGLGHRYDSYPHQMSGGEKQRCAIARALAMDPEVLLFDEPTSALDPEMTSEVLKVLQSLSHKGMTMIVVTHEMNFAKEVADEVIYMDKGKIVEHSPAKEFFEHPKTERAQEFLANMI</sequence>
<dbReference type="AlphaFoldDB" id="A0A4R7ZEU3"/>
<dbReference type="Pfam" id="PF00005">
    <property type="entry name" value="ABC_tran"/>
    <property type="match status" value="1"/>
</dbReference>
<dbReference type="FunFam" id="3.40.50.300:FF:000020">
    <property type="entry name" value="Amino acid ABC transporter ATP-binding component"/>
    <property type="match status" value="1"/>
</dbReference>
<dbReference type="PANTHER" id="PTHR43166">
    <property type="entry name" value="AMINO ACID IMPORT ATP-BINDING PROTEIN"/>
    <property type="match status" value="1"/>
</dbReference>
<dbReference type="SMART" id="SM00382">
    <property type="entry name" value="AAA"/>
    <property type="match status" value="1"/>
</dbReference>
<dbReference type="InterPro" id="IPR003439">
    <property type="entry name" value="ABC_transporter-like_ATP-bd"/>
</dbReference>
<evidence type="ECO:0000259" key="4">
    <source>
        <dbReference type="PROSITE" id="PS50893"/>
    </source>
</evidence>